<dbReference type="InterPro" id="IPR028009">
    <property type="entry name" value="ESCO_Acetyltransf_dom"/>
</dbReference>
<evidence type="ECO:0000256" key="6">
    <source>
        <dbReference type="ARBA" id="ARBA00022833"/>
    </source>
</evidence>
<organism evidence="14">
    <name type="scientific">Thelazia callipaeda</name>
    <name type="common">Oriental eyeworm</name>
    <name type="synonym">Parasitic nematode</name>
    <dbReference type="NCBI Taxonomy" id="103827"/>
    <lineage>
        <taxon>Eukaryota</taxon>
        <taxon>Metazoa</taxon>
        <taxon>Ecdysozoa</taxon>
        <taxon>Nematoda</taxon>
        <taxon>Chromadorea</taxon>
        <taxon>Rhabditida</taxon>
        <taxon>Spirurina</taxon>
        <taxon>Spiruromorpha</taxon>
        <taxon>Thelazioidea</taxon>
        <taxon>Thelaziidae</taxon>
        <taxon>Thelazia</taxon>
    </lineage>
</organism>
<dbReference type="Pfam" id="PF13880">
    <property type="entry name" value="Acetyltransf_13"/>
    <property type="match status" value="1"/>
</dbReference>
<keyword evidence="13" id="KW-1185">Reference proteome</keyword>
<dbReference type="Proteomes" id="UP000276776">
    <property type="component" value="Unassembled WGS sequence"/>
</dbReference>
<accession>A0A0N5D6J5</accession>
<reference evidence="12 13" key="2">
    <citation type="submission" date="2018-11" db="EMBL/GenBank/DDBJ databases">
        <authorList>
            <consortium name="Pathogen Informatics"/>
        </authorList>
    </citation>
    <scope>NUCLEOTIDE SEQUENCE [LARGE SCALE GENOMIC DNA]</scope>
</reference>
<dbReference type="GO" id="GO:0061733">
    <property type="term" value="F:protein-lysine-acetyltransferase activity"/>
    <property type="evidence" value="ECO:0007669"/>
    <property type="project" value="TreeGrafter"/>
</dbReference>
<dbReference type="GO" id="GO:0007064">
    <property type="term" value="P:mitotic sister chromatid cohesion"/>
    <property type="evidence" value="ECO:0007669"/>
    <property type="project" value="TreeGrafter"/>
</dbReference>
<dbReference type="GO" id="GO:0008270">
    <property type="term" value="F:zinc ion binding"/>
    <property type="evidence" value="ECO:0007669"/>
    <property type="project" value="UniProtKB-KW"/>
</dbReference>
<dbReference type="GO" id="GO:0005634">
    <property type="term" value="C:nucleus"/>
    <property type="evidence" value="ECO:0007669"/>
    <property type="project" value="UniProtKB-SubCell"/>
</dbReference>
<comment type="subcellular location">
    <subcellularLocation>
        <location evidence="1">Nucleus</location>
    </subcellularLocation>
</comment>
<evidence type="ECO:0000256" key="3">
    <source>
        <dbReference type="ARBA" id="ARBA00022679"/>
    </source>
</evidence>
<evidence type="ECO:0000259" key="10">
    <source>
        <dbReference type="Pfam" id="PF13878"/>
    </source>
</evidence>
<evidence type="ECO:0000259" key="11">
    <source>
        <dbReference type="Pfam" id="PF13880"/>
    </source>
</evidence>
<dbReference type="WBParaSite" id="TCLT_0000865801-mRNA-1">
    <property type="protein sequence ID" value="TCLT_0000865801-mRNA-1"/>
    <property type="gene ID" value="TCLT_0000865801"/>
</dbReference>
<evidence type="ECO:0000256" key="2">
    <source>
        <dbReference type="ARBA" id="ARBA00005816"/>
    </source>
</evidence>
<dbReference type="Pfam" id="PF13878">
    <property type="entry name" value="zf-C2H2_3"/>
    <property type="match status" value="1"/>
</dbReference>
<evidence type="ECO:0000256" key="8">
    <source>
        <dbReference type="ARBA" id="ARBA00023306"/>
    </source>
</evidence>
<reference evidence="14" key="1">
    <citation type="submission" date="2017-02" db="UniProtKB">
        <authorList>
            <consortium name="WormBaseParasite"/>
        </authorList>
    </citation>
    <scope>IDENTIFICATION</scope>
</reference>
<evidence type="ECO:0000313" key="12">
    <source>
        <dbReference type="EMBL" id="VDN06224.1"/>
    </source>
</evidence>
<gene>
    <name evidence="12" type="ORF">TCLT_LOCUS8647</name>
</gene>
<evidence type="ECO:0000256" key="7">
    <source>
        <dbReference type="ARBA" id="ARBA00023242"/>
    </source>
</evidence>
<evidence type="ECO:0000313" key="13">
    <source>
        <dbReference type="Proteomes" id="UP000276776"/>
    </source>
</evidence>
<evidence type="ECO:0000256" key="1">
    <source>
        <dbReference type="ARBA" id="ARBA00004123"/>
    </source>
</evidence>
<sequence length="335" mass="38421">MSVLRQRLLTDFCLPMKNQDSGSGAGIICESDSALKTHCELDSAVNISCEADAYKHVLLPVSEPSSSSMSKDNTCSKVVRSVIFCGNEGVKKRRKTLRDDSRQMILDAGQKQFGCQHCKECDMIYDYDSLCDLKRHRKFHGRFQSTEWFRVQITQLNVWKRFDFHIVEQYQGMHSYTFCVLQTSKSTLKTRITKVILECINQELGYAPDLAQIWTSDGRRQVWVYITALDTCYFIGAVAVVEQVSEKQIYWAEAENGIYKSDDLHMGVNRIWVHQILRGKGIAAVLLDHARTNFIRSDVIPRNRIVFSSPTENGLRFAKSYVPKEKLLFYKILSA</sequence>
<keyword evidence="7" id="KW-0539">Nucleus</keyword>
<dbReference type="PANTHER" id="PTHR45884:SF2">
    <property type="entry name" value="N-ACETYLTRANSFERASE ECO"/>
    <property type="match status" value="1"/>
</dbReference>
<evidence type="ECO:0000256" key="5">
    <source>
        <dbReference type="ARBA" id="ARBA00022771"/>
    </source>
</evidence>
<dbReference type="InterPro" id="IPR028005">
    <property type="entry name" value="AcTrfase_ESCO_Znf_dom"/>
</dbReference>
<keyword evidence="3" id="KW-0808">Transferase</keyword>
<dbReference type="OMA" id="DHARSHF"/>
<protein>
    <submittedName>
        <fullName evidence="14">N-acetyltransferase domain-containing protein</fullName>
    </submittedName>
</protein>
<comment type="similarity">
    <text evidence="2">Belongs to the acetyltransferase family. ECO subfamily.</text>
</comment>
<keyword evidence="8" id="KW-0131">Cell cycle</keyword>
<evidence type="ECO:0000256" key="9">
    <source>
        <dbReference type="ARBA" id="ARBA00023315"/>
    </source>
</evidence>
<feature type="domain" description="N-acetyltransferase ESCO zinc-finger" evidence="10">
    <location>
        <begin position="103"/>
        <end position="140"/>
    </location>
</feature>
<evidence type="ECO:0000256" key="4">
    <source>
        <dbReference type="ARBA" id="ARBA00022723"/>
    </source>
</evidence>
<keyword evidence="6" id="KW-0862">Zinc</keyword>
<dbReference type="STRING" id="103827.A0A0N5D6J5"/>
<dbReference type="EMBL" id="UYYF01004663">
    <property type="protein sequence ID" value="VDN06224.1"/>
    <property type="molecule type" value="Genomic_DNA"/>
</dbReference>
<dbReference type="PANTHER" id="PTHR45884">
    <property type="entry name" value="N-ACETYLTRANSFERASE ECO"/>
    <property type="match status" value="1"/>
</dbReference>
<keyword evidence="9" id="KW-0012">Acyltransferase</keyword>
<keyword evidence="4" id="KW-0479">Metal-binding</keyword>
<dbReference type="AlphaFoldDB" id="A0A0N5D6J5"/>
<dbReference type="OrthoDB" id="428854at2759"/>
<feature type="domain" description="N-acetyltransferase ESCO acetyl-transferase" evidence="11">
    <location>
        <begin position="265"/>
        <end position="330"/>
    </location>
</feature>
<proteinExistence type="inferred from homology"/>
<evidence type="ECO:0000313" key="14">
    <source>
        <dbReference type="WBParaSite" id="TCLT_0000865801-mRNA-1"/>
    </source>
</evidence>
<dbReference type="GO" id="GO:0000785">
    <property type="term" value="C:chromatin"/>
    <property type="evidence" value="ECO:0007669"/>
    <property type="project" value="TreeGrafter"/>
</dbReference>
<keyword evidence="5" id="KW-0863">Zinc-finger</keyword>
<name>A0A0N5D6J5_THECL</name>